<dbReference type="Proteomes" id="UP000198372">
    <property type="component" value="Unassembled WGS sequence"/>
</dbReference>
<evidence type="ECO:0000256" key="2">
    <source>
        <dbReference type="SAM" id="MobiDB-lite"/>
    </source>
</evidence>
<feature type="compositionally biased region" description="Polar residues" evidence="2">
    <location>
        <begin position="782"/>
        <end position="798"/>
    </location>
</feature>
<feature type="compositionally biased region" description="Low complexity" evidence="2">
    <location>
        <begin position="401"/>
        <end position="413"/>
    </location>
</feature>
<evidence type="ECO:0000313" key="3">
    <source>
        <dbReference type="EMBL" id="SCV70879.1"/>
    </source>
</evidence>
<feature type="compositionally biased region" description="Low complexity" evidence="2">
    <location>
        <begin position="633"/>
        <end position="657"/>
    </location>
</feature>
<feature type="compositionally biased region" description="Low complexity" evidence="2">
    <location>
        <begin position="44"/>
        <end position="54"/>
    </location>
</feature>
<dbReference type="OrthoDB" id="2121319at2759"/>
<feature type="compositionally biased region" description="Basic and acidic residues" evidence="2">
    <location>
        <begin position="715"/>
        <end position="725"/>
    </location>
</feature>
<feature type="compositionally biased region" description="Low complexity" evidence="2">
    <location>
        <begin position="879"/>
        <end position="895"/>
    </location>
</feature>
<feature type="compositionally biased region" description="Polar residues" evidence="2">
    <location>
        <begin position="447"/>
        <end position="456"/>
    </location>
</feature>
<feature type="compositionally biased region" description="Low complexity" evidence="2">
    <location>
        <begin position="759"/>
        <end position="781"/>
    </location>
</feature>
<dbReference type="PANTHER" id="PTHR38120">
    <property type="entry name" value="EXPRESSED PROTEIN"/>
    <property type="match status" value="1"/>
</dbReference>
<name>A0A238FDM5_9BASI</name>
<dbReference type="AlphaFoldDB" id="A0A238FDM5"/>
<feature type="coiled-coil region" evidence="1">
    <location>
        <begin position="343"/>
        <end position="377"/>
    </location>
</feature>
<protein>
    <submittedName>
        <fullName evidence="3">BQ2448_3641 protein</fullName>
    </submittedName>
</protein>
<dbReference type="PANTHER" id="PTHR38120:SF1">
    <property type="entry name" value="M PROTEIN, SEROTYPE 2.1"/>
    <property type="match status" value="1"/>
</dbReference>
<feature type="region of interest" description="Disordered" evidence="2">
    <location>
        <begin position="210"/>
        <end position="231"/>
    </location>
</feature>
<gene>
    <name evidence="3" type="ORF">BQ2448_3641</name>
</gene>
<accession>A0A238FDM5</accession>
<feature type="region of interest" description="Disordered" evidence="2">
    <location>
        <begin position="632"/>
        <end position="661"/>
    </location>
</feature>
<feature type="region of interest" description="Disordered" evidence="2">
    <location>
        <begin position="1"/>
        <end position="88"/>
    </location>
</feature>
<feature type="region of interest" description="Disordered" evidence="2">
    <location>
        <begin position="248"/>
        <end position="319"/>
    </location>
</feature>
<feature type="compositionally biased region" description="Acidic residues" evidence="2">
    <location>
        <begin position="414"/>
        <end position="439"/>
    </location>
</feature>
<feature type="compositionally biased region" description="Basic and acidic residues" evidence="2">
    <location>
        <begin position="497"/>
        <end position="514"/>
    </location>
</feature>
<feature type="region of interest" description="Disordered" evidence="2">
    <location>
        <begin position="675"/>
        <end position="808"/>
    </location>
</feature>
<feature type="compositionally biased region" description="Low complexity" evidence="2">
    <location>
        <begin position="63"/>
        <end position="73"/>
    </location>
</feature>
<organism evidence="3 4">
    <name type="scientific">Microbotryum intermedium</name>
    <dbReference type="NCBI Taxonomy" id="269621"/>
    <lineage>
        <taxon>Eukaryota</taxon>
        <taxon>Fungi</taxon>
        <taxon>Dikarya</taxon>
        <taxon>Basidiomycota</taxon>
        <taxon>Pucciniomycotina</taxon>
        <taxon>Microbotryomycetes</taxon>
        <taxon>Microbotryales</taxon>
        <taxon>Microbotryaceae</taxon>
        <taxon>Microbotryum</taxon>
    </lineage>
</organism>
<feature type="region of interest" description="Disordered" evidence="2">
    <location>
        <begin position="606"/>
        <end position="625"/>
    </location>
</feature>
<evidence type="ECO:0000313" key="4">
    <source>
        <dbReference type="Proteomes" id="UP000198372"/>
    </source>
</evidence>
<keyword evidence="1" id="KW-0175">Coiled coil</keyword>
<proteinExistence type="predicted"/>
<feature type="compositionally biased region" description="Polar residues" evidence="2">
    <location>
        <begin position="746"/>
        <end position="755"/>
    </location>
</feature>
<feature type="region of interest" description="Disordered" evidence="2">
    <location>
        <begin position="823"/>
        <end position="857"/>
    </location>
</feature>
<feature type="compositionally biased region" description="Basic residues" evidence="2">
    <location>
        <begin position="460"/>
        <end position="469"/>
    </location>
</feature>
<feature type="compositionally biased region" description="Low complexity" evidence="2">
    <location>
        <begin position="1"/>
        <end position="20"/>
    </location>
</feature>
<reference evidence="4" key="1">
    <citation type="submission" date="2016-09" db="EMBL/GenBank/DDBJ databases">
        <authorList>
            <person name="Jeantristanb JTB J.-T."/>
            <person name="Ricardo R."/>
        </authorList>
    </citation>
    <scope>NUCLEOTIDE SEQUENCE [LARGE SCALE GENOMIC DNA]</scope>
</reference>
<keyword evidence="4" id="KW-1185">Reference proteome</keyword>
<feature type="region of interest" description="Disordered" evidence="2">
    <location>
        <begin position="876"/>
        <end position="915"/>
    </location>
</feature>
<evidence type="ECO:0000256" key="1">
    <source>
        <dbReference type="SAM" id="Coils"/>
    </source>
</evidence>
<dbReference type="EMBL" id="FMSP01000006">
    <property type="protein sequence ID" value="SCV70879.1"/>
    <property type="molecule type" value="Genomic_DNA"/>
</dbReference>
<sequence>MDDRSSAPSSLPSAPLVPASGVVQDPAASGGTVFDSTVPPPPATATSAAQDQAQLGGSEPDLAAASRATTAAEVRAHRRLKSRRQESLQLEGRASSIDWAKIIMASNGADGGGRGGLIDENDFDQLSRDEILQVFQRQYLEMEDLRSRVNSLEDDQATLVNENGDVLKQLDDVRATNSDLLAEQARMEEELAGRIEVLDKLRASVRELEREKKEASKRYREQADSFDSERQSWYDQEAHYKGRIANLASAGSRRTPRSSLGSGASFVPSPKKLDEEEPSTPFPEGDLSASKEGKASDGESSTSSVPSRKKVSAPSTGPTANELALQEQLATLSTAHESLTVTLRTVQHELTDLKRVYQDLQEENESYEILLGEKTLNGEVRDTDLFKRSFQWEEAGGSTPLSEGLGFLGGLESVGEEEDISDDDEEDSEERELDDDEVELALLEAQGTGSPNSGAVQTKGRSRRRTKKRPSVESGAGGGLDLAAELEMAQAVDQEEEERKAAKLERRRASEARKATAAAQKRKDSMPQSVEGRFASPSVFTLQSGKADPFPLQPADLQKEVKALHEANKALTLYVTKIVERVCSQEGFEKVLAVDYRNATPKATAPPFVAADEAPPSTNQQPNDDHEVIKFRSSATSRSSASLQSPAATSAVSPSSAQKKGWGDTLSAVLPFTLSRTPQVPSPTLRPGMKPLRLTSDGSARKVAISDEIEDEDDIRERELLRQEMARIGISSTAAGDAASVPPTPGQTTASTGGNNWIGKRSSGSDRSSSARHSVGSTSSSNPGDTSLSGSIQTAQTSPPTPQEIDAEVQEVLQLRVVKERQAKEALEQGKASGFTEPRRLSQRPSSLMRHPSRSTVSHITCSATPIGVGLGIDAGLVAPSKSPSLSGASSPKPGDSSAVNSPVSAAEGDSAAPWGSKALRRLSMGWSAPAPTS</sequence>
<dbReference type="STRING" id="269621.A0A238FDM5"/>
<feature type="region of interest" description="Disordered" evidence="2">
    <location>
        <begin position="395"/>
        <end position="551"/>
    </location>
</feature>